<keyword evidence="1" id="KW-1133">Transmembrane helix</keyword>
<name>A0A2S7F692_CLOBU</name>
<sequence>MKNKIKYGIAFMIILLIGIISINIYQPNKEQTLKGKIEIIAYDDVYDYLVECADKFMELNDKTTVTVKKIYSSDEILQELNNKDNSRVTSIAQINRMDFDILGLKKSNYLEEQQNILNTYSKNFSTYRLQQTEYDDISVGIPFTSRPLALYIREDMLEEYGYNRDEMNTWDDVIRIGKDIFEKSNGNVRIINATGDDYEDLVSLLIMQYMGKENNKELVKNQVNNMMDQLKNNNILNLTEGGEFLGRISSINAVKEIVALDVKCQWTAENVPSITHGTNKFFSSEGDNFVVLNDIVENRKLVEKFITYVMTNNSEAIEYVAQGRFFSSYLYTYKNKDSEVQLNNFIGMSPMVVLSNIEEKTRPISNYEEYINIKKTILNK</sequence>
<feature type="transmembrane region" description="Helical" evidence="1">
    <location>
        <begin position="7"/>
        <end position="25"/>
    </location>
</feature>
<reference evidence="2 3" key="1">
    <citation type="submission" date="2016-01" db="EMBL/GenBank/DDBJ databases">
        <title>Characterization of the Clostridium difficile lineages that are prevalent in Hong Kong and China.</title>
        <authorList>
            <person name="Kwok J.S.-L."/>
            <person name="Lam W.-Y."/>
            <person name="Ip M."/>
            <person name="Chan T.-F."/>
            <person name="Hawkey P.M."/>
            <person name="Tsui S.K.-W."/>
        </authorList>
    </citation>
    <scope>NUCLEOTIDE SEQUENCE [LARGE SCALE GENOMIC DNA]</scope>
    <source>
        <strain evidence="2 3">300064</strain>
    </source>
</reference>
<dbReference type="Proteomes" id="UP000238081">
    <property type="component" value="Unassembled WGS sequence"/>
</dbReference>
<gene>
    <name evidence="2" type="ORF">AWN73_19260</name>
</gene>
<dbReference type="RefSeq" id="WP_104675675.1">
    <property type="nucleotide sequence ID" value="NZ_CANCWB010000010.1"/>
</dbReference>
<keyword evidence="1" id="KW-0472">Membrane</keyword>
<dbReference type="Gene3D" id="3.40.190.10">
    <property type="entry name" value="Periplasmic binding protein-like II"/>
    <property type="match status" value="1"/>
</dbReference>
<comment type="caution">
    <text evidence="2">The sequence shown here is derived from an EMBL/GenBank/DDBJ whole genome shotgun (WGS) entry which is preliminary data.</text>
</comment>
<dbReference type="AlphaFoldDB" id="A0A2S7F692"/>
<evidence type="ECO:0000313" key="3">
    <source>
        <dbReference type="Proteomes" id="UP000238081"/>
    </source>
</evidence>
<evidence type="ECO:0000313" key="2">
    <source>
        <dbReference type="EMBL" id="PPV12340.1"/>
    </source>
</evidence>
<accession>A0A2S7F692</accession>
<dbReference type="SUPFAM" id="SSF53850">
    <property type="entry name" value="Periplasmic binding protein-like II"/>
    <property type="match status" value="1"/>
</dbReference>
<dbReference type="EMBL" id="LRDH01000150">
    <property type="protein sequence ID" value="PPV12340.1"/>
    <property type="molecule type" value="Genomic_DNA"/>
</dbReference>
<evidence type="ECO:0000256" key="1">
    <source>
        <dbReference type="SAM" id="Phobius"/>
    </source>
</evidence>
<proteinExistence type="predicted"/>
<organism evidence="2 3">
    <name type="scientific">Clostridium butyricum</name>
    <dbReference type="NCBI Taxonomy" id="1492"/>
    <lineage>
        <taxon>Bacteria</taxon>
        <taxon>Bacillati</taxon>
        <taxon>Bacillota</taxon>
        <taxon>Clostridia</taxon>
        <taxon>Eubacteriales</taxon>
        <taxon>Clostridiaceae</taxon>
        <taxon>Clostridium</taxon>
    </lineage>
</organism>
<keyword evidence="1" id="KW-0812">Transmembrane</keyword>
<protein>
    <submittedName>
        <fullName evidence="2">Sugar ABC transporter substrate-binding protein</fullName>
    </submittedName>
</protein>